<protein>
    <submittedName>
        <fullName evidence="1">CLUMA_CG006837, isoform A</fullName>
    </submittedName>
</protein>
<organism evidence="1 2">
    <name type="scientific">Clunio marinus</name>
    <dbReference type="NCBI Taxonomy" id="568069"/>
    <lineage>
        <taxon>Eukaryota</taxon>
        <taxon>Metazoa</taxon>
        <taxon>Ecdysozoa</taxon>
        <taxon>Arthropoda</taxon>
        <taxon>Hexapoda</taxon>
        <taxon>Insecta</taxon>
        <taxon>Pterygota</taxon>
        <taxon>Neoptera</taxon>
        <taxon>Endopterygota</taxon>
        <taxon>Diptera</taxon>
        <taxon>Nematocera</taxon>
        <taxon>Chironomoidea</taxon>
        <taxon>Chironomidae</taxon>
        <taxon>Clunio</taxon>
    </lineage>
</organism>
<evidence type="ECO:0000313" key="1">
    <source>
        <dbReference type="EMBL" id="CRK93294.1"/>
    </source>
</evidence>
<sequence>MFQWSIFQHESLHSDELLMTFKDNSQGIFNKLSTSETANQSFTTGSSVAKPQIRNKNIFRFCKLKILKELDTFQRAHLKEGCGIMRPFTIMGEFGSEYQSSFIHCAC</sequence>
<gene>
    <name evidence="1" type="ORF">CLUMA_CG006837</name>
</gene>
<dbReference type="EMBL" id="CVRI01000037">
    <property type="protein sequence ID" value="CRK93294.1"/>
    <property type="molecule type" value="Genomic_DNA"/>
</dbReference>
<reference evidence="1 2" key="1">
    <citation type="submission" date="2015-04" db="EMBL/GenBank/DDBJ databases">
        <authorList>
            <person name="Syromyatnikov M.Y."/>
            <person name="Popov V.N."/>
        </authorList>
    </citation>
    <scope>NUCLEOTIDE SEQUENCE [LARGE SCALE GENOMIC DNA]</scope>
</reference>
<evidence type="ECO:0000313" key="2">
    <source>
        <dbReference type="Proteomes" id="UP000183832"/>
    </source>
</evidence>
<proteinExistence type="predicted"/>
<name>A0A1J1I368_9DIPT</name>
<keyword evidence="2" id="KW-1185">Reference proteome</keyword>
<accession>A0A1J1I368</accession>
<dbReference type="AlphaFoldDB" id="A0A1J1I368"/>
<dbReference type="Proteomes" id="UP000183832">
    <property type="component" value="Unassembled WGS sequence"/>
</dbReference>